<keyword evidence="9" id="KW-0408">Iron</keyword>
<evidence type="ECO:0000256" key="10">
    <source>
        <dbReference type="ARBA" id="ARBA00023033"/>
    </source>
</evidence>
<comment type="subcellular location">
    <subcellularLocation>
        <location evidence="2">Membrane</location>
        <topology evidence="2">Single-pass membrane protein</topology>
    </subcellularLocation>
</comment>
<dbReference type="EMBL" id="QGNW01001789">
    <property type="protein sequence ID" value="RVW30684.1"/>
    <property type="molecule type" value="Genomic_DNA"/>
</dbReference>
<evidence type="ECO:0000256" key="5">
    <source>
        <dbReference type="ARBA" id="ARBA00022692"/>
    </source>
</evidence>
<dbReference type="PANTHER" id="PTHR24286">
    <property type="entry name" value="CYTOCHROME P450 26"/>
    <property type="match status" value="1"/>
</dbReference>
<evidence type="ECO:0000256" key="1">
    <source>
        <dbReference type="ARBA" id="ARBA00001971"/>
    </source>
</evidence>
<evidence type="ECO:0000256" key="2">
    <source>
        <dbReference type="ARBA" id="ARBA00004167"/>
    </source>
</evidence>
<keyword evidence="7 12" id="KW-1133">Transmembrane helix</keyword>
<dbReference type="GO" id="GO:0016020">
    <property type="term" value="C:membrane"/>
    <property type="evidence" value="ECO:0007669"/>
    <property type="project" value="UniProtKB-SubCell"/>
</dbReference>
<proteinExistence type="inferred from homology"/>
<evidence type="ECO:0000256" key="7">
    <source>
        <dbReference type="ARBA" id="ARBA00022989"/>
    </source>
</evidence>
<keyword evidence="8" id="KW-0560">Oxidoreductase</keyword>
<protein>
    <submittedName>
        <fullName evidence="13">Cytochrome P450 90A1</fullName>
    </submittedName>
</protein>
<dbReference type="GO" id="GO:0016705">
    <property type="term" value="F:oxidoreductase activity, acting on paired donors, with incorporation or reduction of molecular oxygen"/>
    <property type="evidence" value="ECO:0007669"/>
    <property type="project" value="InterPro"/>
</dbReference>
<dbReference type="GO" id="GO:0005506">
    <property type="term" value="F:iron ion binding"/>
    <property type="evidence" value="ECO:0007669"/>
    <property type="project" value="InterPro"/>
</dbReference>
<dbReference type="InterPro" id="IPR036396">
    <property type="entry name" value="Cyt_P450_sf"/>
</dbReference>
<comment type="similarity">
    <text evidence="3">Belongs to the cytochrome P450 family.</text>
</comment>
<name>A0A438D5G8_VITVI</name>
<comment type="caution">
    <text evidence="13">The sequence shown here is derived from an EMBL/GenBank/DDBJ whole genome shotgun (WGS) entry which is preliminary data.</text>
</comment>
<dbReference type="GO" id="GO:0004497">
    <property type="term" value="F:monooxygenase activity"/>
    <property type="evidence" value="ECO:0007669"/>
    <property type="project" value="UniProtKB-KW"/>
</dbReference>
<dbReference type="AlphaFoldDB" id="A0A438D5G8"/>
<evidence type="ECO:0000256" key="9">
    <source>
        <dbReference type="ARBA" id="ARBA00023004"/>
    </source>
</evidence>
<keyword evidence="4" id="KW-0349">Heme</keyword>
<keyword evidence="11 12" id="KW-0472">Membrane</keyword>
<sequence>MGKVGVVGVEPSWASIILRAVKWIRSRYPSCAPLQSSINALFLKHPSTPPNLQTFYPFLYISISNLLSAMDWSLAVTIGAALLAIFFLFLRLTRPRGHRLPPGNLGLPLVGETLQLISAYKSANPEPFIDERVTRYGPLFTTHVFGEPTVFSADPETNRYILQNEGSCSSAATLAPSPTCLEGIPCC</sequence>
<dbReference type="PANTHER" id="PTHR24286:SF44">
    <property type="entry name" value="3BETA,22ALPHA-DIHYDROXYSTEROID 3-DEHYDROGENASE"/>
    <property type="match status" value="1"/>
</dbReference>
<dbReference type="SUPFAM" id="SSF48264">
    <property type="entry name" value="Cytochrome P450"/>
    <property type="match status" value="1"/>
</dbReference>
<comment type="cofactor">
    <cofactor evidence="1">
        <name>heme</name>
        <dbReference type="ChEBI" id="CHEBI:30413"/>
    </cofactor>
</comment>
<gene>
    <name evidence="13" type="primary">CYP90A1_3</name>
    <name evidence="13" type="ORF">CK203_097282</name>
</gene>
<evidence type="ECO:0000313" key="13">
    <source>
        <dbReference type="EMBL" id="RVW30684.1"/>
    </source>
</evidence>
<evidence type="ECO:0000256" key="11">
    <source>
        <dbReference type="ARBA" id="ARBA00023136"/>
    </source>
</evidence>
<evidence type="ECO:0000256" key="8">
    <source>
        <dbReference type="ARBA" id="ARBA00023002"/>
    </source>
</evidence>
<dbReference type="Proteomes" id="UP000288805">
    <property type="component" value="Unassembled WGS sequence"/>
</dbReference>
<organism evidence="13 14">
    <name type="scientific">Vitis vinifera</name>
    <name type="common">Grape</name>
    <dbReference type="NCBI Taxonomy" id="29760"/>
    <lineage>
        <taxon>Eukaryota</taxon>
        <taxon>Viridiplantae</taxon>
        <taxon>Streptophyta</taxon>
        <taxon>Embryophyta</taxon>
        <taxon>Tracheophyta</taxon>
        <taxon>Spermatophyta</taxon>
        <taxon>Magnoliopsida</taxon>
        <taxon>eudicotyledons</taxon>
        <taxon>Gunneridae</taxon>
        <taxon>Pentapetalae</taxon>
        <taxon>rosids</taxon>
        <taxon>Vitales</taxon>
        <taxon>Vitaceae</taxon>
        <taxon>Viteae</taxon>
        <taxon>Vitis</taxon>
    </lineage>
</organism>
<dbReference type="GO" id="GO:0020037">
    <property type="term" value="F:heme binding"/>
    <property type="evidence" value="ECO:0007669"/>
    <property type="project" value="InterPro"/>
</dbReference>
<reference evidence="13 14" key="1">
    <citation type="journal article" date="2018" name="PLoS Genet.">
        <title>Population sequencing reveals clonal diversity and ancestral inbreeding in the grapevine cultivar Chardonnay.</title>
        <authorList>
            <person name="Roach M.J."/>
            <person name="Johnson D.L."/>
            <person name="Bohlmann J."/>
            <person name="van Vuuren H.J."/>
            <person name="Jones S.J."/>
            <person name="Pretorius I.S."/>
            <person name="Schmidt S.A."/>
            <person name="Borneman A.R."/>
        </authorList>
    </citation>
    <scope>NUCLEOTIDE SEQUENCE [LARGE SCALE GENOMIC DNA]</scope>
    <source>
        <strain evidence="14">cv. Chardonnay</strain>
        <tissue evidence="13">Leaf</tissue>
    </source>
</reference>
<evidence type="ECO:0000256" key="6">
    <source>
        <dbReference type="ARBA" id="ARBA00022723"/>
    </source>
</evidence>
<keyword evidence="5 12" id="KW-0812">Transmembrane</keyword>
<evidence type="ECO:0000256" key="4">
    <source>
        <dbReference type="ARBA" id="ARBA00022617"/>
    </source>
</evidence>
<evidence type="ECO:0000313" key="14">
    <source>
        <dbReference type="Proteomes" id="UP000288805"/>
    </source>
</evidence>
<keyword evidence="10" id="KW-0503">Monooxygenase</keyword>
<keyword evidence="6" id="KW-0479">Metal-binding</keyword>
<evidence type="ECO:0000256" key="3">
    <source>
        <dbReference type="ARBA" id="ARBA00010617"/>
    </source>
</evidence>
<feature type="transmembrane region" description="Helical" evidence="12">
    <location>
        <begin position="72"/>
        <end position="90"/>
    </location>
</feature>
<evidence type="ECO:0000256" key="12">
    <source>
        <dbReference type="SAM" id="Phobius"/>
    </source>
</evidence>
<accession>A0A438D5G8</accession>
<dbReference type="Gene3D" id="1.10.630.10">
    <property type="entry name" value="Cytochrome P450"/>
    <property type="match status" value="1"/>
</dbReference>